<keyword evidence="5" id="KW-1185">Reference proteome</keyword>
<dbReference type="Proteomes" id="UP001610063">
    <property type="component" value="Unassembled WGS sequence"/>
</dbReference>
<dbReference type="PANTHER" id="PTHR44858:SF1">
    <property type="entry name" value="UDP-N-ACETYLGLUCOSAMINE--PEPTIDE N-ACETYLGLUCOSAMINYLTRANSFERASE SPINDLY-RELATED"/>
    <property type="match status" value="1"/>
</dbReference>
<dbReference type="PANTHER" id="PTHR44858">
    <property type="entry name" value="TETRATRICOPEPTIDE REPEAT PROTEIN 6"/>
    <property type="match status" value="1"/>
</dbReference>
<dbReference type="Pfam" id="PF13414">
    <property type="entry name" value="TPR_11"/>
    <property type="match status" value="1"/>
</dbReference>
<dbReference type="PROSITE" id="PS50005">
    <property type="entry name" value="TPR"/>
    <property type="match status" value="2"/>
</dbReference>
<accession>A0ABW7N7I6</accession>
<evidence type="ECO:0000256" key="1">
    <source>
        <dbReference type="ARBA" id="ARBA00022737"/>
    </source>
</evidence>
<gene>
    <name evidence="4" type="ORF">ACHKAR_08965</name>
</gene>
<feature type="repeat" description="TPR" evidence="3">
    <location>
        <begin position="17"/>
        <end position="50"/>
    </location>
</feature>
<dbReference type="InterPro" id="IPR050498">
    <property type="entry name" value="Ycf3"/>
</dbReference>
<evidence type="ECO:0000256" key="3">
    <source>
        <dbReference type="PROSITE-ProRule" id="PRU00339"/>
    </source>
</evidence>
<evidence type="ECO:0000313" key="4">
    <source>
        <dbReference type="EMBL" id="MFH6983567.1"/>
    </source>
</evidence>
<dbReference type="InterPro" id="IPR019734">
    <property type="entry name" value="TPR_rpt"/>
</dbReference>
<dbReference type="InterPro" id="IPR011990">
    <property type="entry name" value="TPR-like_helical_dom_sf"/>
</dbReference>
<keyword evidence="2 3" id="KW-0802">TPR repeat</keyword>
<name>A0ABW7N7I6_9BACT</name>
<dbReference type="PROSITE" id="PS51257">
    <property type="entry name" value="PROKAR_LIPOPROTEIN"/>
    <property type="match status" value="1"/>
</dbReference>
<comment type="caution">
    <text evidence="4">The sequence shown here is derived from an EMBL/GenBank/DDBJ whole genome shotgun (WGS) entry which is preliminary data.</text>
</comment>
<dbReference type="Gene3D" id="1.25.40.10">
    <property type="entry name" value="Tetratricopeptide repeat domain"/>
    <property type="match status" value="2"/>
</dbReference>
<sequence length="196" mass="22040">MRFLVFVLITFFLTGCGGETSSSGDRLYGKGEFEQAIEEYTKALETNPSAINHLYNRGRAYEEIGKLDLAEQDFLQVLSLDNQNLNANLSLSKLYYSKKAYNKAVIFADKALELNENSAQGHFLVARAKHQLGYVDSAMESYTLAININAEYGEAYLYRGALKIHKKQSKSACDDIRRAVNLDVPEAKAILKKYCK</sequence>
<evidence type="ECO:0000256" key="2">
    <source>
        <dbReference type="ARBA" id="ARBA00022803"/>
    </source>
</evidence>
<proteinExistence type="predicted"/>
<dbReference type="SUPFAM" id="SSF48452">
    <property type="entry name" value="TPR-like"/>
    <property type="match status" value="1"/>
</dbReference>
<reference evidence="4 5" key="1">
    <citation type="journal article" date="2013" name="Int. J. Syst. Evol. Microbiol.">
        <title>Marinoscillum luteum sp. nov., isolated from marine sediment.</title>
        <authorList>
            <person name="Cha I.T."/>
            <person name="Park S.J."/>
            <person name="Kim S.J."/>
            <person name="Kim J.G."/>
            <person name="Jung M.Y."/>
            <person name="Shin K.S."/>
            <person name="Kwon K.K."/>
            <person name="Yang S.H."/>
            <person name="Seo Y.S."/>
            <person name="Rhee S.K."/>
        </authorList>
    </citation>
    <scope>NUCLEOTIDE SEQUENCE [LARGE SCALE GENOMIC DNA]</scope>
    <source>
        <strain evidence="4 5">KCTC 23939</strain>
    </source>
</reference>
<protein>
    <submittedName>
        <fullName evidence="4">Tetratricopeptide repeat protein</fullName>
    </submittedName>
</protein>
<evidence type="ECO:0000313" key="5">
    <source>
        <dbReference type="Proteomes" id="UP001610063"/>
    </source>
</evidence>
<dbReference type="RefSeq" id="WP_395417117.1">
    <property type="nucleotide sequence ID" value="NZ_JBIPKE010000015.1"/>
</dbReference>
<keyword evidence="1" id="KW-0677">Repeat</keyword>
<dbReference type="EMBL" id="JBIPKE010000015">
    <property type="protein sequence ID" value="MFH6983567.1"/>
    <property type="molecule type" value="Genomic_DNA"/>
</dbReference>
<dbReference type="SMART" id="SM00028">
    <property type="entry name" value="TPR"/>
    <property type="match status" value="5"/>
</dbReference>
<organism evidence="4 5">
    <name type="scientific">Marinoscillum luteum</name>
    <dbReference type="NCBI Taxonomy" id="861051"/>
    <lineage>
        <taxon>Bacteria</taxon>
        <taxon>Pseudomonadati</taxon>
        <taxon>Bacteroidota</taxon>
        <taxon>Cytophagia</taxon>
        <taxon>Cytophagales</taxon>
        <taxon>Reichenbachiellaceae</taxon>
        <taxon>Marinoscillum</taxon>
    </lineage>
</organism>
<feature type="repeat" description="TPR" evidence="3">
    <location>
        <begin position="51"/>
        <end position="84"/>
    </location>
</feature>
<dbReference type="Pfam" id="PF13181">
    <property type="entry name" value="TPR_8"/>
    <property type="match status" value="2"/>
</dbReference>